<dbReference type="GO" id="GO:0009279">
    <property type="term" value="C:cell outer membrane"/>
    <property type="evidence" value="ECO:0007669"/>
    <property type="project" value="UniProtKB-SubCell"/>
</dbReference>
<dbReference type="SUPFAM" id="SSF141729">
    <property type="entry name" value="FimD N-terminal domain-like"/>
    <property type="match status" value="1"/>
</dbReference>
<feature type="domain" description="PapC N-terminal" evidence="8">
    <location>
        <begin position="14"/>
        <end position="157"/>
    </location>
</feature>
<protein>
    <submittedName>
        <fullName evidence="9">Heat shock protein E</fullName>
    </submittedName>
</protein>
<evidence type="ECO:0000313" key="10">
    <source>
        <dbReference type="Proteomes" id="UP000270487"/>
    </source>
</evidence>
<evidence type="ECO:0000256" key="2">
    <source>
        <dbReference type="ARBA" id="ARBA00008064"/>
    </source>
</evidence>
<evidence type="ECO:0000256" key="3">
    <source>
        <dbReference type="ARBA" id="ARBA00022448"/>
    </source>
</evidence>
<keyword evidence="6" id="KW-0472">Membrane</keyword>
<evidence type="ECO:0000259" key="8">
    <source>
        <dbReference type="Pfam" id="PF13954"/>
    </source>
</evidence>
<dbReference type="InterPro" id="IPR037224">
    <property type="entry name" value="PapC_N_sf"/>
</dbReference>
<keyword evidence="9" id="KW-0346">Stress response</keyword>
<dbReference type="GO" id="GO:0015473">
    <property type="term" value="F:fimbrial usher porin activity"/>
    <property type="evidence" value="ECO:0007669"/>
    <property type="project" value="InterPro"/>
</dbReference>
<evidence type="ECO:0000256" key="5">
    <source>
        <dbReference type="ARBA" id="ARBA00022729"/>
    </source>
</evidence>
<evidence type="ECO:0000256" key="6">
    <source>
        <dbReference type="ARBA" id="ARBA00023136"/>
    </source>
</evidence>
<dbReference type="Gene3D" id="3.10.20.410">
    <property type="match status" value="1"/>
</dbReference>
<proteinExistence type="inferred from homology"/>
<organism evidence="9 10">
    <name type="scientific">Serratia fonticola</name>
    <dbReference type="NCBI Taxonomy" id="47917"/>
    <lineage>
        <taxon>Bacteria</taxon>
        <taxon>Pseudomonadati</taxon>
        <taxon>Pseudomonadota</taxon>
        <taxon>Gammaproteobacteria</taxon>
        <taxon>Enterobacterales</taxon>
        <taxon>Yersiniaceae</taxon>
        <taxon>Serratia</taxon>
    </lineage>
</organism>
<dbReference type="GO" id="GO:0009297">
    <property type="term" value="P:pilus assembly"/>
    <property type="evidence" value="ECO:0007669"/>
    <property type="project" value="InterPro"/>
</dbReference>
<reference evidence="9 10" key="1">
    <citation type="submission" date="2018-12" db="EMBL/GenBank/DDBJ databases">
        <authorList>
            <consortium name="Pathogen Informatics"/>
        </authorList>
    </citation>
    <scope>NUCLEOTIDE SEQUENCE [LARGE SCALE GENOMIC DNA]</scope>
    <source>
        <strain evidence="9 10">NCTC13193</strain>
    </source>
</reference>
<evidence type="ECO:0000256" key="1">
    <source>
        <dbReference type="ARBA" id="ARBA00004571"/>
    </source>
</evidence>
<name>A0A3S4XBW3_SERFO</name>
<keyword evidence="4" id="KW-0812">Transmembrane</keyword>
<dbReference type="Proteomes" id="UP000270487">
    <property type="component" value="Chromosome"/>
</dbReference>
<keyword evidence="7" id="KW-0998">Cell outer membrane</keyword>
<dbReference type="PANTHER" id="PTHR30451:SF5">
    <property type="entry name" value="SLR0019 PROTEIN"/>
    <property type="match status" value="1"/>
</dbReference>
<dbReference type="Gene3D" id="2.60.40.3110">
    <property type="match status" value="1"/>
</dbReference>
<keyword evidence="5" id="KW-0732">Signal</keyword>
<dbReference type="AlphaFoldDB" id="A0A3S4XBW3"/>
<dbReference type="InterPro" id="IPR000015">
    <property type="entry name" value="Fimb_usher"/>
</dbReference>
<evidence type="ECO:0000256" key="4">
    <source>
        <dbReference type="ARBA" id="ARBA00022692"/>
    </source>
</evidence>
<accession>A0A3S4XBW3</accession>
<dbReference type="InterPro" id="IPR025885">
    <property type="entry name" value="PapC_N"/>
</dbReference>
<gene>
    <name evidence="9" type="primary">htrE_12</name>
    <name evidence="9" type="ORF">NCTC13193_05596</name>
</gene>
<evidence type="ECO:0000313" key="9">
    <source>
        <dbReference type="EMBL" id="VEI76984.1"/>
    </source>
</evidence>
<evidence type="ECO:0000256" key="7">
    <source>
        <dbReference type="ARBA" id="ARBA00023237"/>
    </source>
</evidence>
<dbReference type="EMBL" id="LR134492">
    <property type="protein sequence ID" value="VEI76984.1"/>
    <property type="molecule type" value="Genomic_DNA"/>
</dbReference>
<dbReference type="Pfam" id="PF13954">
    <property type="entry name" value="PapC_N"/>
    <property type="match status" value="1"/>
</dbReference>
<comment type="similarity">
    <text evidence="2">Belongs to the fimbrial export usher family.</text>
</comment>
<sequence length="386" mass="42623">MTHSTQAETTTDVQFNTDYLVNQNGNPLDLSRFERGDSFKAGEYRLDVYVNNLLVEIISVKIDNNKNYYFTLSQIRKLGVDIDKLPDSIAKKKALENENQIDVTLLVPDSKVEFDTSNLRINLSIPQAYLTTSDRNYVPPSRVDAGVNAAFVDYNTSMWNTDTHGEQQTQYYAGINAGVNMGGWRVRHSGNYSQSSGANALYTTVNTYMQRDIVALKSQLTLGEYYTQSDLFDSVAYSGIQLAFDDRMLPDSLRGYAPIVRGTAQTNAKVTVRQGGNILIETSVAPGPFAIDGLSGSGYAGDLAVTVTEADGRERSFTVPFASVSQLMRPGFYRYSLVLGKYRDDRLSDTPEFLQATYQKGLDNRLTGYTGAIAAENYQSVLGGLG</sequence>
<dbReference type="PANTHER" id="PTHR30451">
    <property type="entry name" value="OUTER MEMBRANE USHER PROTEIN"/>
    <property type="match status" value="1"/>
</dbReference>
<dbReference type="Pfam" id="PF00577">
    <property type="entry name" value="Usher"/>
    <property type="match status" value="1"/>
</dbReference>
<keyword evidence="3" id="KW-0813">Transport</keyword>
<comment type="subcellular location">
    <subcellularLocation>
        <location evidence="1">Cell outer membrane</location>
        <topology evidence="1">Multi-pass membrane protein</topology>
    </subcellularLocation>
</comment>